<protein>
    <recommendedName>
        <fullName evidence="5">Sister chromatid cohesion protein DCC1</fullName>
    </recommendedName>
</protein>
<name>A0AAW1N8I3_SAPOF</name>
<accession>A0AAW1N8I3</accession>
<dbReference type="EMBL" id="JBDFQZ010000001">
    <property type="protein sequence ID" value="KAK9757719.1"/>
    <property type="molecule type" value="Genomic_DNA"/>
</dbReference>
<organism evidence="3 4">
    <name type="scientific">Saponaria officinalis</name>
    <name type="common">Common soapwort</name>
    <name type="synonym">Lychnis saponaria</name>
    <dbReference type="NCBI Taxonomy" id="3572"/>
    <lineage>
        <taxon>Eukaryota</taxon>
        <taxon>Viridiplantae</taxon>
        <taxon>Streptophyta</taxon>
        <taxon>Embryophyta</taxon>
        <taxon>Tracheophyta</taxon>
        <taxon>Spermatophyta</taxon>
        <taxon>Magnoliopsida</taxon>
        <taxon>eudicotyledons</taxon>
        <taxon>Gunneridae</taxon>
        <taxon>Pentapetalae</taxon>
        <taxon>Caryophyllales</taxon>
        <taxon>Caryophyllaceae</taxon>
        <taxon>Caryophylleae</taxon>
        <taxon>Saponaria</taxon>
    </lineage>
</organism>
<dbReference type="GO" id="GO:0031390">
    <property type="term" value="C:Ctf18 RFC-like complex"/>
    <property type="evidence" value="ECO:0007669"/>
    <property type="project" value="InterPro"/>
</dbReference>
<dbReference type="PANTHER" id="PTHR13395">
    <property type="entry name" value="SISTER CHROMATID COHESION PROTEIN DCC1-RELATED"/>
    <property type="match status" value="1"/>
</dbReference>
<evidence type="ECO:0000313" key="4">
    <source>
        <dbReference type="Proteomes" id="UP001443914"/>
    </source>
</evidence>
<dbReference type="InterPro" id="IPR019128">
    <property type="entry name" value="Dcc1"/>
</dbReference>
<gene>
    <name evidence="3" type="ORF">RND81_01G181800</name>
</gene>
<proteinExistence type="inferred from homology"/>
<evidence type="ECO:0000256" key="1">
    <source>
        <dbReference type="ARBA" id="ARBA00007017"/>
    </source>
</evidence>
<dbReference type="GO" id="GO:0006260">
    <property type="term" value="P:DNA replication"/>
    <property type="evidence" value="ECO:0007669"/>
    <property type="project" value="UniProtKB-KW"/>
</dbReference>
<comment type="caution">
    <text evidence="3">The sequence shown here is derived from an EMBL/GenBank/DDBJ whole genome shotgun (WGS) entry which is preliminary data.</text>
</comment>
<dbReference type="PANTHER" id="PTHR13395:SF6">
    <property type="entry name" value="SISTER CHROMATID COHESION PROTEIN DCC1"/>
    <property type="match status" value="1"/>
</dbReference>
<dbReference type="AlphaFoldDB" id="A0AAW1N8I3"/>
<evidence type="ECO:0000313" key="3">
    <source>
        <dbReference type="EMBL" id="KAK9757719.1"/>
    </source>
</evidence>
<keyword evidence="4" id="KW-1185">Reference proteome</keyword>
<keyword evidence="2" id="KW-0235">DNA replication</keyword>
<dbReference type="GO" id="GO:0000775">
    <property type="term" value="C:chromosome, centromeric region"/>
    <property type="evidence" value="ECO:0007669"/>
    <property type="project" value="TreeGrafter"/>
</dbReference>
<evidence type="ECO:0000256" key="2">
    <source>
        <dbReference type="ARBA" id="ARBA00022705"/>
    </source>
</evidence>
<evidence type="ECO:0008006" key="5">
    <source>
        <dbReference type="Google" id="ProtNLM"/>
    </source>
</evidence>
<dbReference type="Pfam" id="PF09724">
    <property type="entry name" value="Dcc1"/>
    <property type="match status" value="1"/>
</dbReference>
<dbReference type="GO" id="GO:0000785">
    <property type="term" value="C:chromatin"/>
    <property type="evidence" value="ECO:0007669"/>
    <property type="project" value="TreeGrafter"/>
</dbReference>
<dbReference type="GO" id="GO:0034088">
    <property type="term" value="P:maintenance of mitotic sister chromatid cohesion"/>
    <property type="evidence" value="ECO:0007669"/>
    <property type="project" value="TreeGrafter"/>
</dbReference>
<sequence length="432" mass="48974">MITTLKIPPKLTSKIFPKFFFTFDLQRRELKRTVDIKMDKHLSASGGAEAILDFQPNSTISVTYHRDFGPHDELLLLELDEKLLPDVLCDRVSLRGEPNEEAVLCTQSKTYAIKFVGTSNSVFLVPPSESSPRGDDYMDCDDSSREKPSLASVLKVASGNLELLEVAPRLDKLRLLLSQNPFSFEQESQMDFTSQSGKGNSGLYSWDDLIGLIQASNVELRSALEALNAIEINGFWRIVDDKYMDSLLSTLLNNAILNDWSFDALPETDVISKLELDDGFPAQLASHCLSVYGNKVDDNARMWKLDEKRVCVQVAKRILKDGKVRMEKFMDEWRCKVPAGMQASFDMLESEVLTERIGVEIWVRPFSISSLPSTPAERFSILFKERSKWEWKDLEPFIRDLKVPGLSAEGLLLKYTRRSQPTPDVEPIFSAR</sequence>
<dbReference type="Proteomes" id="UP001443914">
    <property type="component" value="Unassembled WGS sequence"/>
</dbReference>
<comment type="similarity">
    <text evidence="1">Belongs to the DCC1 family.</text>
</comment>
<reference evidence="3" key="1">
    <citation type="submission" date="2024-03" db="EMBL/GenBank/DDBJ databases">
        <title>WGS assembly of Saponaria officinalis var. Norfolk2.</title>
        <authorList>
            <person name="Jenkins J."/>
            <person name="Shu S."/>
            <person name="Grimwood J."/>
            <person name="Barry K."/>
            <person name="Goodstein D."/>
            <person name="Schmutz J."/>
            <person name="Leebens-Mack J."/>
            <person name="Osbourn A."/>
        </authorList>
    </citation>
    <scope>NUCLEOTIDE SEQUENCE [LARGE SCALE GENOMIC DNA]</scope>
    <source>
        <strain evidence="3">JIC</strain>
    </source>
</reference>